<gene>
    <name evidence="5" type="ORF">COW36_19750</name>
</gene>
<accession>A0A2M7FZZ6</accession>
<evidence type="ECO:0000313" key="5">
    <source>
        <dbReference type="EMBL" id="PIW14886.1"/>
    </source>
</evidence>
<proteinExistence type="predicted"/>
<dbReference type="AlphaFoldDB" id="A0A2M7FZZ6"/>
<dbReference type="CDD" id="cd00830">
    <property type="entry name" value="KAS_III"/>
    <property type="match status" value="1"/>
</dbReference>
<dbReference type="Pfam" id="PF08545">
    <property type="entry name" value="ACP_syn_III"/>
    <property type="match status" value="1"/>
</dbReference>
<feature type="domain" description="Beta-ketoacyl-[acyl-carrier-protein] synthase III C-terminal" evidence="3">
    <location>
        <begin position="247"/>
        <end position="334"/>
    </location>
</feature>
<dbReference type="GO" id="GO:0044550">
    <property type="term" value="P:secondary metabolite biosynthetic process"/>
    <property type="evidence" value="ECO:0007669"/>
    <property type="project" value="TreeGrafter"/>
</dbReference>
<name>A0A2M7FZZ6_9BACT</name>
<evidence type="ECO:0000259" key="4">
    <source>
        <dbReference type="Pfam" id="PF08545"/>
    </source>
</evidence>
<sequence length="335" mass="36036">MLLIPHTPIGIKGLGHYLPEEQVSNQTLLNEHPLPIDDAWIRRRIGVESRHRAAASQATSDLAIAAAHKALASAQISADEIDLILLSTISPDHPNPSTACAVQAGLGISETLCPSLDISAACSGFLYGLDLATRYVLTGARNVLLISAEIRSRFTDPKDPATFPIFGDGAGAAVIGPVETGKGVKGIRLLADGRGYYSVHIPAGGSRNPTRQETLERREHFIRMENGEKIFFEVVEGMSAYTQEFLKTLNCELSDLDFLVPHQANLHILKEVARRLTLPLEKVLMTIQSTGNTSSASIPICLSHYWEQGILQPGHTVCLVAAGAGHTGGLALVRF</sequence>
<dbReference type="InterPro" id="IPR013747">
    <property type="entry name" value="ACP_syn_III_C"/>
</dbReference>
<evidence type="ECO:0000256" key="1">
    <source>
        <dbReference type="ARBA" id="ARBA00022679"/>
    </source>
</evidence>
<reference evidence="5 6" key="1">
    <citation type="submission" date="2017-09" db="EMBL/GenBank/DDBJ databases">
        <title>Depth-based differentiation of microbial function through sediment-hosted aquifers and enrichment of novel symbionts in the deep terrestrial subsurface.</title>
        <authorList>
            <person name="Probst A.J."/>
            <person name="Ladd B."/>
            <person name="Jarett J.K."/>
            <person name="Geller-Mcgrath D.E."/>
            <person name="Sieber C.M."/>
            <person name="Emerson J.B."/>
            <person name="Anantharaman K."/>
            <person name="Thomas B.C."/>
            <person name="Malmstrom R."/>
            <person name="Stieglmeier M."/>
            <person name="Klingl A."/>
            <person name="Woyke T."/>
            <person name="Ryan C.M."/>
            <person name="Banfield J.F."/>
        </authorList>
    </citation>
    <scope>NUCLEOTIDE SEQUENCE [LARGE SCALE GENOMIC DNA]</scope>
    <source>
        <strain evidence="5">CG17_big_fil_post_rev_8_21_14_2_50_48_46</strain>
    </source>
</reference>
<evidence type="ECO:0000256" key="2">
    <source>
        <dbReference type="ARBA" id="ARBA00023315"/>
    </source>
</evidence>
<dbReference type="Proteomes" id="UP000231019">
    <property type="component" value="Unassembled WGS sequence"/>
</dbReference>
<dbReference type="PANTHER" id="PTHR34069:SF2">
    <property type="entry name" value="BETA-KETOACYL-[ACYL-CARRIER-PROTEIN] SYNTHASE III"/>
    <property type="match status" value="1"/>
</dbReference>
<dbReference type="EMBL" id="PFFQ01000055">
    <property type="protein sequence ID" value="PIW14886.1"/>
    <property type="molecule type" value="Genomic_DNA"/>
</dbReference>
<dbReference type="InterPro" id="IPR016039">
    <property type="entry name" value="Thiolase-like"/>
</dbReference>
<dbReference type="Pfam" id="PF08541">
    <property type="entry name" value="ACP_syn_III_C"/>
    <property type="match status" value="1"/>
</dbReference>
<evidence type="ECO:0000313" key="6">
    <source>
        <dbReference type="Proteomes" id="UP000231019"/>
    </source>
</evidence>
<dbReference type="SUPFAM" id="SSF53901">
    <property type="entry name" value="Thiolase-like"/>
    <property type="match status" value="1"/>
</dbReference>
<comment type="caution">
    <text evidence="5">The sequence shown here is derived from an EMBL/GenBank/DDBJ whole genome shotgun (WGS) entry which is preliminary data.</text>
</comment>
<dbReference type="GO" id="GO:0006633">
    <property type="term" value="P:fatty acid biosynthetic process"/>
    <property type="evidence" value="ECO:0007669"/>
    <property type="project" value="InterPro"/>
</dbReference>
<evidence type="ECO:0000259" key="3">
    <source>
        <dbReference type="Pfam" id="PF08541"/>
    </source>
</evidence>
<feature type="domain" description="Beta-ketoacyl-[acyl-carrier-protein] synthase III N-terminal" evidence="4">
    <location>
        <begin position="116"/>
        <end position="193"/>
    </location>
</feature>
<dbReference type="PANTHER" id="PTHR34069">
    <property type="entry name" value="3-OXOACYL-[ACYL-CARRIER-PROTEIN] SYNTHASE 3"/>
    <property type="match status" value="1"/>
</dbReference>
<protein>
    <submittedName>
        <fullName evidence="5">3-oxoacyl-ACP synthase</fullName>
    </submittedName>
</protein>
<dbReference type="Gene3D" id="3.40.47.10">
    <property type="match status" value="1"/>
</dbReference>
<dbReference type="InterPro" id="IPR013751">
    <property type="entry name" value="ACP_syn_III_N"/>
</dbReference>
<dbReference type="GO" id="GO:0004315">
    <property type="term" value="F:3-oxoacyl-[acyl-carrier-protein] synthase activity"/>
    <property type="evidence" value="ECO:0007669"/>
    <property type="project" value="InterPro"/>
</dbReference>
<dbReference type="NCBIfam" id="NF006829">
    <property type="entry name" value="PRK09352.1"/>
    <property type="match status" value="1"/>
</dbReference>
<keyword evidence="2" id="KW-0012">Acyltransferase</keyword>
<keyword evidence="1" id="KW-0808">Transferase</keyword>
<organism evidence="5 6">
    <name type="scientific">bacterium (Candidatus Blackallbacteria) CG17_big_fil_post_rev_8_21_14_2_50_48_46</name>
    <dbReference type="NCBI Taxonomy" id="2014261"/>
    <lineage>
        <taxon>Bacteria</taxon>
        <taxon>Candidatus Blackallbacteria</taxon>
    </lineage>
</organism>